<dbReference type="InterPro" id="IPR020591">
    <property type="entry name" value="Chromosome_initiator_DnaA-like"/>
</dbReference>
<feature type="binding site" evidence="8">
    <location>
        <position position="158"/>
    </location>
    <ligand>
        <name>ATP</name>
        <dbReference type="ChEBI" id="CHEBI:30616"/>
    </ligand>
</feature>
<evidence type="ECO:0000256" key="9">
    <source>
        <dbReference type="NCBIfam" id="TIGR00362"/>
    </source>
</evidence>
<dbReference type="AlphaFoldDB" id="A0A084U4U5"/>
<comment type="caution">
    <text evidence="14">The sequence shown here is derived from an EMBL/GenBank/DDBJ whole genome shotgun (WGS) entry which is preliminary data.</text>
</comment>
<dbReference type="InterPro" id="IPR010921">
    <property type="entry name" value="Trp_repressor/repl_initiator"/>
</dbReference>
<evidence type="ECO:0000256" key="4">
    <source>
        <dbReference type="ARBA" id="ARBA00022741"/>
    </source>
</evidence>
<evidence type="ECO:0000256" key="2">
    <source>
        <dbReference type="ARBA" id="ARBA00022490"/>
    </source>
</evidence>
<evidence type="ECO:0000313" key="14">
    <source>
        <dbReference type="EMBL" id="KFB07981.1"/>
    </source>
</evidence>
<dbReference type="RefSeq" id="WP_036451249.1">
    <property type="nucleotide sequence ID" value="NZ_AWQU01000033.1"/>
</dbReference>
<feature type="region of interest" description="Domain IV, binds dsDNA" evidence="8">
    <location>
        <begin position="331"/>
        <end position="455"/>
    </location>
</feature>
<dbReference type="InterPro" id="IPR013159">
    <property type="entry name" value="DnaA_C"/>
</dbReference>
<keyword evidence="3 8" id="KW-0235">DNA replication</keyword>
<comment type="subcellular location">
    <subcellularLocation>
        <location evidence="8">Cytoplasm</location>
    </subcellularLocation>
</comment>
<evidence type="ECO:0000259" key="12">
    <source>
        <dbReference type="SMART" id="SM00382"/>
    </source>
</evidence>
<evidence type="ECO:0000256" key="3">
    <source>
        <dbReference type="ARBA" id="ARBA00022705"/>
    </source>
</evidence>
<dbReference type="GO" id="GO:0005524">
    <property type="term" value="F:ATP binding"/>
    <property type="evidence" value="ECO:0007669"/>
    <property type="project" value="UniProtKB-UniRule"/>
</dbReference>
<feature type="domain" description="Chromosomal replication initiator DnaA C-terminal" evidence="13">
    <location>
        <begin position="365"/>
        <end position="434"/>
    </location>
</feature>
<protein>
    <recommendedName>
        <fullName evidence="8 9">Chromosomal replication initiator protein DnaA</fullName>
    </recommendedName>
</protein>
<evidence type="ECO:0000256" key="8">
    <source>
        <dbReference type="HAMAP-Rule" id="MF_00377"/>
    </source>
</evidence>
<dbReference type="CDD" id="cd06571">
    <property type="entry name" value="Bac_DnaA_C"/>
    <property type="match status" value="1"/>
</dbReference>
<dbReference type="InterPro" id="IPR013317">
    <property type="entry name" value="DnaA_dom"/>
</dbReference>
<dbReference type="GO" id="GO:0003688">
    <property type="term" value="F:DNA replication origin binding"/>
    <property type="evidence" value="ECO:0007669"/>
    <property type="project" value="UniProtKB-UniRule"/>
</dbReference>
<keyword evidence="6 8" id="KW-0446">Lipid-binding</keyword>
<dbReference type="CDD" id="cd00009">
    <property type="entry name" value="AAA"/>
    <property type="match status" value="1"/>
</dbReference>
<dbReference type="Gene3D" id="3.40.50.300">
    <property type="entry name" value="P-loop containing nucleotide triphosphate hydrolases"/>
    <property type="match status" value="1"/>
</dbReference>
<feature type="domain" description="AAA+ ATPase" evidence="12">
    <location>
        <begin position="144"/>
        <end position="279"/>
    </location>
</feature>
<feature type="binding site" evidence="8">
    <location>
        <position position="155"/>
    </location>
    <ligand>
        <name>ATP</name>
        <dbReference type="ChEBI" id="CHEBI:30616"/>
    </ligand>
</feature>
<dbReference type="InterPro" id="IPR018312">
    <property type="entry name" value="Chromosome_initiator_DnaA_CS"/>
</dbReference>
<dbReference type="InterPro" id="IPR003593">
    <property type="entry name" value="AAA+_ATPase"/>
</dbReference>
<gene>
    <name evidence="8 14" type="primary">dnaA</name>
    <name evidence="14" type="ORF">P271_847</name>
</gene>
<keyword evidence="7 8" id="KW-0238">DNA-binding</keyword>
<dbReference type="PANTHER" id="PTHR30050">
    <property type="entry name" value="CHROMOSOMAL REPLICATION INITIATOR PROTEIN DNAA"/>
    <property type="match status" value="1"/>
</dbReference>
<evidence type="ECO:0000256" key="5">
    <source>
        <dbReference type="ARBA" id="ARBA00022840"/>
    </source>
</evidence>
<dbReference type="GO" id="GO:0008289">
    <property type="term" value="F:lipid binding"/>
    <property type="evidence" value="ECO:0007669"/>
    <property type="project" value="UniProtKB-KW"/>
</dbReference>
<dbReference type="SMART" id="SM00760">
    <property type="entry name" value="Bac_DnaA_C"/>
    <property type="match status" value="1"/>
</dbReference>
<dbReference type="PROSITE" id="PS01008">
    <property type="entry name" value="DNAA"/>
    <property type="match status" value="1"/>
</dbReference>
<dbReference type="Gene3D" id="1.10.1750.10">
    <property type="match status" value="1"/>
</dbReference>
<dbReference type="InterPro" id="IPR027417">
    <property type="entry name" value="P-loop_NTPase"/>
</dbReference>
<sequence length="455" mass="53088">MKDISIYIDGWDQLKKEIKKDFSNEIFYNNFFIFSEFYKNINKKCYIIVQNDFVRETLNKDYLKLIEDKYSSLLNMSVNVVFILDDEKTNISLINNAEKNINLMKEEYSELNKDLDFNNYIVGKYNKAVYVAAKNIIESNSELFFNPLFICGTTGLGKTHILNAIGLEFKNKYPDKIIKYINTEDFLRKAYDALSTGGLKIEEFKNSFDNIDLLLVDDIQFLSNKDKLNEIFFNIFNNLIKNKKIIVMTSDKVASQLVIDERMISRFNSGLSIRISKPDIETIKEIIINKINKSNRKNQFTTNAVNFIVNRFNSDIRTLEGIINKILFYSLSNMDANEIINEDKVKYILEFDSDLSIKNINSIIDPNVIIETVCISYGVNTAAVISKKRQQQITFVRKVCMYILREKLNLSFSEIGSYFSKRDHTTVMDSYNYIKNKIEEDSNLKDFINNIIEKI</sequence>
<evidence type="ECO:0000313" key="15">
    <source>
        <dbReference type="Proteomes" id="UP000028523"/>
    </source>
</evidence>
<dbReference type="NCBIfam" id="TIGR00362">
    <property type="entry name" value="DnaA"/>
    <property type="match status" value="1"/>
</dbReference>
<evidence type="ECO:0000256" key="11">
    <source>
        <dbReference type="RuleBase" id="RU004227"/>
    </source>
</evidence>
<dbReference type="Proteomes" id="UP000028523">
    <property type="component" value="Unassembled WGS sequence"/>
</dbReference>
<proteinExistence type="inferred from homology"/>
<dbReference type="PRINTS" id="PR00051">
    <property type="entry name" value="DNAA"/>
</dbReference>
<comment type="similarity">
    <text evidence="1 8 11">Belongs to the DnaA family.</text>
</comment>
<evidence type="ECO:0000256" key="1">
    <source>
        <dbReference type="ARBA" id="ARBA00006583"/>
    </source>
</evidence>
<keyword evidence="5 8" id="KW-0067">ATP-binding</keyword>
<dbReference type="InterPro" id="IPR038454">
    <property type="entry name" value="DnaA_N_sf"/>
</dbReference>
<dbReference type="SUPFAM" id="SSF52540">
    <property type="entry name" value="P-loop containing nucleoside triphosphate hydrolases"/>
    <property type="match status" value="1"/>
</dbReference>
<dbReference type="HAMAP" id="MF_00377">
    <property type="entry name" value="DnaA_bact"/>
    <property type="match status" value="1"/>
</dbReference>
<dbReference type="Gene3D" id="3.30.300.180">
    <property type="match status" value="1"/>
</dbReference>
<feature type="binding site" evidence="8">
    <location>
        <position position="159"/>
    </location>
    <ligand>
        <name>ATP</name>
        <dbReference type="ChEBI" id="CHEBI:30616"/>
    </ligand>
</feature>
<dbReference type="GO" id="GO:0006275">
    <property type="term" value="P:regulation of DNA replication"/>
    <property type="evidence" value="ECO:0007669"/>
    <property type="project" value="UniProtKB-UniRule"/>
</dbReference>
<comment type="domain">
    <text evidence="8">Domain I is involved in oligomerization and binding regulators, domain II is flexibile and of varying length in different bacteria, domain III forms the AAA+ region, while domain IV binds dsDNA.</text>
</comment>
<evidence type="ECO:0000256" key="10">
    <source>
        <dbReference type="RuleBase" id="RU000577"/>
    </source>
</evidence>
<keyword evidence="15" id="KW-1185">Reference proteome</keyword>
<dbReference type="SUPFAM" id="SSF48295">
    <property type="entry name" value="TrpR-like"/>
    <property type="match status" value="1"/>
</dbReference>
<organism evidence="14 15">
    <name type="scientific">Malacoplasma iowae DK-CPA</name>
    <dbReference type="NCBI Taxonomy" id="1394179"/>
    <lineage>
        <taxon>Bacteria</taxon>
        <taxon>Bacillati</taxon>
        <taxon>Mycoplasmatota</taxon>
        <taxon>Mycoplasmoidales</taxon>
        <taxon>Mycoplasmoidaceae</taxon>
        <taxon>Malacoplasma</taxon>
    </lineage>
</organism>
<evidence type="ECO:0000259" key="13">
    <source>
        <dbReference type="SMART" id="SM00760"/>
    </source>
</evidence>
<keyword evidence="2 8" id="KW-0963">Cytoplasm</keyword>
<comment type="function">
    <text evidence="8 10">Plays an essential role in the initiation and regulation of chromosomal replication. ATP-DnaA binds to the origin of replication (oriC) to initiate formation of the DNA replication initiation complex once per cell cycle. Binds the DnaA box (a 9 base pair repeat at the origin) and separates the double-stranded (ds)DNA. Forms a right-handed helical filament on oriC DNA; dsDNA binds to the exterior of the filament while single-stranded (ss)DNA is stabiized in the filament's interior. The ATP-DnaA-oriC complex binds and stabilizes one strand of the AT-rich DNA unwinding element (DUE), permitting loading of DNA polymerase. After initiation quickly degrades to an ADP-DnaA complex that is not apt for DNA replication. Binds acidic phospholipids.</text>
</comment>
<feature type="region of interest" description="Domain I, interacts with DnaA modulators" evidence="8">
    <location>
        <begin position="1"/>
        <end position="108"/>
    </location>
</feature>
<dbReference type="SMART" id="SM00382">
    <property type="entry name" value="AAA"/>
    <property type="match status" value="1"/>
</dbReference>
<evidence type="ECO:0000256" key="7">
    <source>
        <dbReference type="ARBA" id="ARBA00023125"/>
    </source>
</evidence>
<name>A0A084U4U5_MALIO</name>
<dbReference type="Pfam" id="PF00308">
    <property type="entry name" value="Bac_DnaA"/>
    <property type="match status" value="1"/>
</dbReference>
<accession>A0A084U4U5</accession>
<dbReference type="EMBL" id="AWQU01000033">
    <property type="protein sequence ID" value="KFB07981.1"/>
    <property type="molecule type" value="Genomic_DNA"/>
</dbReference>
<evidence type="ECO:0000256" key="6">
    <source>
        <dbReference type="ARBA" id="ARBA00023121"/>
    </source>
</evidence>
<dbReference type="GO" id="GO:0006270">
    <property type="term" value="P:DNA replication initiation"/>
    <property type="evidence" value="ECO:0007669"/>
    <property type="project" value="UniProtKB-UniRule"/>
</dbReference>
<dbReference type="InterPro" id="IPR001957">
    <property type="entry name" value="Chromosome_initiator_DnaA"/>
</dbReference>
<dbReference type="Pfam" id="PF08299">
    <property type="entry name" value="Bac_DnaA_C"/>
    <property type="match status" value="1"/>
</dbReference>
<keyword evidence="4 8" id="KW-0547">Nucleotide-binding</keyword>
<dbReference type="GO" id="GO:0005886">
    <property type="term" value="C:plasma membrane"/>
    <property type="evidence" value="ECO:0007669"/>
    <property type="project" value="TreeGrafter"/>
</dbReference>
<dbReference type="GO" id="GO:0005737">
    <property type="term" value="C:cytoplasm"/>
    <property type="evidence" value="ECO:0007669"/>
    <property type="project" value="UniProtKB-SubCell"/>
</dbReference>
<reference evidence="14 15" key="1">
    <citation type="journal article" date="2014" name="PLoS ONE">
        <title>Reduction of Hydrogen Peroxide Accumulation and Toxicity by a Catalase from Mycoplasma iowae.</title>
        <authorList>
            <person name="Pritchard R.E."/>
            <person name="Prassinos A.J."/>
            <person name="Osborne J.D."/>
            <person name="Raviv Z."/>
            <person name="Balish M.F."/>
        </authorList>
    </citation>
    <scope>NUCLEOTIDE SEQUENCE [LARGE SCALE GENOMIC DNA]</scope>
    <source>
        <strain evidence="14 15">DK-CPA</strain>
    </source>
</reference>
<dbReference type="PANTHER" id="PTHR30050:SF2">
    <property type="entry name" value="CHROMOSOMAL REPLICATION INITIATOR PROTEIN DNAA"/>
    <property type="match status" value="1"/>
</dbReference>
<comment type="subunit">
    <text evidence="8">Oligomerizes as a right-handed, spiral filament on DNA at oriC.</text>
</comment>
<comment type="caution">
    <text evidence="8">Lacks conserved residue(s) required for the propagation of feature annotation.</text>
</comment>
<feature type="binding site" evidence="8">
    <location>
        <position position="157"/>
    </location>
    <ligand>
        <name>ATP</name>
        <dbReference type="ChEBI" id="CHEBI:30616"/>
    </ligand>
</feature>
<dbReference type="Gene3D" id="1.10.8.60">
    <property type="match status" value="1"/>
</dbReference>